<comment type="cofactor">
    <cofactor evidence="9">
        <name>Mg(2+)</name>
        <dbReference type="ChEBI" id="CHEBI:18420"/>
    </cofactor>
    <text evidence="9">Requires a divalent cation, most likely magnesium in vivo, as an electrophilic catalyst to aid phosphoryl group transfer. It is the chelate of the metal and the nucleotide that is the actual substrate.</text>
</comment>
<organism evidence="11 12">
    <name type="scientific">Calocera cornea HHB12733</name>
    <dbReference type="NCBI Taxonomy" id="1353952"/>
    <lineage>
        <taxon>Eukaryota</taxon>
        <taxon>Fungi</taxon>
        <taxon>Dikarya</taxon>
        <taxon>Basidiomycota</taxon>
        <taxon>Agaricomycotina</taxon>
        <taxon>Dacrymycetes</taxon>
        <taxon>Dacrymycetales</taxon>
        <taxon>Dacrymycetaceae</taxon>
        <taxon>Calocera</taxon>
    </lineage>
</organism>
<dbReference type="Proteomes" id="UP000076842">
    <property type="component" value="Unassembled WGS sequence"/>
</dbReference>
<keyword evidence="2 9" id="KW-0479">Metal-binding</keyword>
<dbReference type="SUPFAM" id="SSF53613">
    <property type="entry name" value="Ribokinase-like"/>
    <property type="match status" value="1"/>
</dbReference>
<feature type="binding site" evidence="9">
    <location>
        <begin position="267"/>
        <end position="268"/>
    </location>
    <ligand>
        <name>ATP</name>
        <dbReference type="ChEBI" id="CHEBI:30616"/>
    </ligand>
</feature>
<sequence>MAPTCLVRGSLNIDEFFRVPHIVRAGETISSTGDLTRRAGGKGANQAAAIARAGGRVELVGAVGKDGQWLKQELSEAGVGVEGVAVDEEISTGRAIIQLTPEGENCIILYAGTNLLPLGPPSEHLVSPITHLLLQNEIRQDTTLAFLKYAKENGIKTIYNPSPLLPPEEIAKFPWSMVDYLLLNEHEAAALADATPAGQKATTSEIEKDMPGEADVLSRLQQPMFENCVIVLTLGAQGVVTYISKDEIYYLPSATLRGTTRDSTGAGDCFTGYFVTGLMQGIEKEDWKTLLQRCVVAAGMCVERAGALGSIPTAAEVDARIEEMESM</sequence>
<feature type="binding site" evidence="9">
    <location>
        <position position="304"/>
    </location>
    <ligand>
        <name>K(+)</name>
        <dbReference type="ChEBI" id="CHEBI:29103"/>
    </ligand>
</feature>
<evidence type="ECO:0000256" key="1">
    <source>
        <dbReference type="ARBA" id="ARBA00022679"/>
    </source>
</evidence>
<dbReference type="CDD" id="cd01174">
    <property type="entry name" value="ribokinase"/>
    <property type="match status" value="1"/>
</dbReference>
<protein>
    <recommendedName>
        <fullName evidence="9">Ribokinase</fullName>
        <shortName evidence="9">RK</shortName>
        <ecNumber evidence="9">2.7.1.15</ecNumber>
    </recommendedName>
</protein>
<dbReference type="GO" id="GO:0005737">
    <property type="term" value="C:cytoplasm"/>
    <property type="evidence" value="ECO:0007669"/>
    <property type="project" value="UniProtKB-SubCell"/>
</dbReference>
<proteinExistence type="inferred from homology"/>
<comment type="function">
    <text evidence="9">Catalyzes the phosphorylation of ribose at O-5 in a reaction requiring ATP and magnesium. The resulting D-ribose-5-phosphate can then be used either for sythesis of nucleotides, histidine, and tryptophan, or as a component of the pentose phosphate pathway.</text>
</comment>
<keyword evidence="1 9" id="KW-0808">Transferase</keyword>
<dbReference type="GO" id="GO:0019303">
    <property type="term" value="P:D-ribose catabolic process"/>
    <property type="evidence" value="ECO:0007669"/>
    <property type="project" value="UniProtKB-UniRule"/>
</dbReference>
<evidence type="ECO:0000256" key="2">
    <source>
        <dbReference type="ARBA" id="ARBA00022723"/>
    </source>
</evidence>
<feature type="binding site" evidence="9">
    <location>
        <position position="137"/>
    </location>
    <ligand>
        <name>substrate</name>
    </ligand>
</feature>
<evidence type="ECO:0000313" key="11">
    <source>
        <dbReference type="EMBL" id="KZT59291.1"/>
    </source>
</evidence>
<dbReference type="InParanoid" id="A0A165HH10"/>
<keyword evidence="3 9" id="KW-0547">Nucleotide-binding</keyword>
<dbReference type="InterPro" id="IPR011877">
    <property type="entry name" value="Ribokinase"/>
</dbReference>
<keyword evidence="8 9" id="KW-0119">Carbohydrate metabolism</keyword>
<dbReference type="OrthoDB" id="415590at2759"/>
<feature type="binding site" evidence="9">
    <location>
        <position position="264"/>
    </location>
    <ligand>
        <name>K(+)</name>
        <dbReference type="ChEBI" id="CHEBI:29103"/>
    </ligand>
</feature>
<dbReference type="PRINTS" id="PR00990">
    <property type="entry name" value="RIBOKINASE"/>
</dbReference>
<feature type="binding site" evidence="9">
    <location>
        <begin position="12"/>
        <end position="14"/>
    </location>
    <ligand>
        <name>substrate</name>
    </ligand>
</feature>
<comment type="caution">
    <text evidence="9">Lacks conserved residue(s) required for the propagation of feature annotation.</text>
</comment>
<keyword evidence="4 9" id="KW-0418">Kinase</keyword>
<comment type="pathway">
    <text evidence="9">Carbohydrate metabolism; D-ribose degradation; D-ribose 5-phosphate from beta-D-ribopyranose: step 2/2.</text>
</comment>
<gene>
    <name evidence="11" type="ORF">CALCODRAFT_493855</name>
</gene>
<evidence type="ECO:0000256" key="3">
    <source>
        <dbReference type="ARBA" id="ARBA00022741"/>
    </source>
</evidence>
<keyword evidence="5 9" id="KW-0067">ATP-binding</keyword>
<name>A0A165HH10_9BASI</name>
<comment type="similarity">
    <text evidence="9">Belongs to the carbohydrate kinase PfkB family. Ribokinase subfamily.</text>
</comment>
<comment type="subunit">
    <text evidence="9">Homodimer.</text>
</comment>
<dbReference type="UniPathway" id="UPA00916">
    <property type="reaction ID" value="UER00889"/>
</dbReference>
<dbReference type="PANTHER" id="PTHR10584">
    <property type="entry name" value="SUGAR KINASE"/>
    <property type="match status" value="1"/>
</dbReference>
<evidence type="ECO:0000256" key="4">
    <source>
        <dbReference type="ARBA" id="ARBA00022777"/>
    </source>
</evidence>
<dbReference type="InterPro" id="IPR002139">
    <property type="entry name" value="Ribo/fructo_kinase"/>
</dbReference>
<evidence type="ECO:0000256" key="6">
    <source>
        <dbReference type="ARBA" id="ARBA00022842"/>
    </source>
</evidence>
<feature type="binding site" evidence="9">
    <location>
        <position position="301"/>
    </location>
    <ligand>
        <name>K(+)</name>
        <dbReference type="ChEBI" id="CHEBI:29103"/>
    </ligand>
</feature>
<dbReference type="GO" id="GO:0004747">
    <property type="term" value="F:ribokinase activity"/>
    <property type="evidence" value="ECO:0007669"/>
    <property type="project" value="UniProtKB-UniRule"/>
</dbReference>
<dbReference type="AlphaFoldDB" id="A0A165HH10"/>
<dbReference type="STRING" id="1353952.A0A165HH10"/>
<feature type="binding site" evidence="9">
    <location>
        <position position="268"/>
    </location>
    <ligand>
        <name>substrate</name>
    </ligand>
</feature>
<feature type="binding site" evidence="9">
    <location>
        <position position="310"/>
    </location>
    <ligand>
        <name>K(+)</name>
        <dbReference type="ChEBI" id="CHEBI:29103"/>
    </ligand>
</feature>
<dbReference type="PANTHER" id="PTHR10584:SF166">
    <property type="entry name" value="RIBOKINASE"/>
    <property type="match status" value="1"/>
</dbReference>
<keyword evidence="9" id="KW-0963">Cytoplasm</keyword>
<dbReference type="FunCoup" id="A0A165HH10">
    <property type="interactions" value="93"/>
</dbReference>
<feature type="binding site" evidence="9">
    <location>
        <position position="306"/>
    </location>
    <ligand>
        <name>K(+)</name>
        <dbReference type="ChEBI" id="CHEBI:29103"/>
    </ligand>
</feature>
<comment type="activity regulation">
    <text evidence="9">Activated by a monovalent cation that binds near, but not in, the active site. The most likely occupant of the site in vivo is potassium. Ion binding induces a conformational change that may alter substrate affinity.</text>
</comment>
<keyword evidence="12" id="KW-1185">Reference proteome</keyword>
<dbReference type="Gene3D" id="3.40.1190.20">
    <property type="match status" value="1"/>
</dbReference>
<feature type="domain" description="Carbohydrate kinase PfkB" evidence="10">
    <location>
        <begin position="6"/>
        <end position="313"/>
    </location>
</feature>
<keyword evidence="6 9" id="KW-0460">Magnesium</keyword>
<evidence type="ECO:0000256" key="5">
    <source>
        <dbReference type="ARBA" id="ARBA00022840"/>
    </source>
</evidence>
<dbReference type="Pfam" id="PF00294">
    <property type="entry name" value="PfkB"/>
    <property type="match status" value="1"/>
</dbReference>
<feature type="binding site" evidence="9">
    <location>
        <begin position="233"/>
        <end position="238"/>
    </location>
    <ligand>
        <name>ATP</name>
        <dbReference type="ChEBI" id="CHEBI:30616"/>
    </ligand>
</feature>
<dbReference type="GO" id="GO:0005524">
    <property type="term" value="F:ATP binding"/>
    <property type="evidence" value="ECO:0007669"/>
    <property type="project" value="UniProtKB-UniRule"/>
</dbReference>
<evidence type="ECO:0000256" key="9">
    <source>
        <dbReference type="HAMAP-Rule" id="MF_03215"/>
    </source>
</evidence>
<evidence type="ECO:0000313" key="12">
    <source>
        <dbReference type="Proteomes" id="UP000076842"/>
    </source>
</evidence>
<dbReference type="InterPro" id="IPR011611">
    <property type="entry name" value="PfkB_dom"/>
</dbReference>
<dbReference type="HAMAP" id="MF_01987">
    <property type="entry name" value="Ribokinase"/>
    <property type="match status" value="1"/>
</dbReference>
<comment type="catalytic activity">
    <reaction evidence="9">
        <text>D-ribose + ATP = D-ribose 5-phosphate + ADP + H(+)</text>
        <dbReference type="Rhea" id="RHEA:13697"/>
        <dbReference type="ChEBI" id="CHEBI:15378"/>
        <dbReference type="ChEBI" id="CHEBI:30616"/>
        <dbReference type="ChEBI" id="CHEBI:47013"/>
        <dbReference type="ChEBI" id="CHEBI:78346"/>
        <dbReference type="ChEBI" id="CHEBI:456216"/>
        <dbReference type="EC" id="2.7.1.15"/>
    </reaction>
</comment>
<feature type="binding site" evidence="9">
    <location>
        <begin position="41"/>
        <end position="45"/>
    </location>
    <ligand>
        <name>substrate</name>
    </ligand>
</feature>
<evidence type="ECO:0000256" key="7">
    <source>
        <dbReference type="ARBA" id="ARBA00022958"/>
    </source>
</evidence>
<feature type="binding site" evidence="9">
    <location>
        <position position="184"/>
    </location>
    <ligand>
        <name>ATP</name>
        <dbReference type="ChEBI" id="CHEBI:30616"/>
    </ligand>
</feature>
<comment type="subcellular location">
    <subcellularLocation>
        <location evidence="9">Cytoplasm</location>
    </subcellularLocation>
    <subcellularLocation>
        <location evidence="9">Nucleus</location>
    </subcellularLocation>
</comment>
<evidence type="ECO:0000256" key="8">
    <source>
        <dbReference type="ARBA" id="ARBA00023277"/>
    </source>
</evidence>
<reference evidence="11 12" key="1">
    <citation type="journal article" date="2016" name="Mol. Biol. Evol.">
        <title>Comparative Genomics of Early-Diverging Mushroom-Forming Fungi Provides Insights into the Origins of Lignocellulose Decay Capabilities.</title>
        <authorList>
            <person name="Nagy L.G."/>
            <person name="Riley R."/>
            <person name="Tritt A."/>
            <person name="Adam C."/>
            <person name="Daum C."/>
            <person name="Floudas D."/>
            <person name="Sun H."/>
            <person name="Yadav J.S."/>
            <person name="Pangilinan J."/>
            <person name="Larsson K.H."/>
            <person name="Matsuura K."/>
            <person name="Barry K."/>
            <person name="Labutti K."/>
            <person name="Kuo R."/>
            <person name="Ohm R.A."/>
            <person name="Bhattacharya S.S."/>
            <person name="Shirouzu T."/>
            <person name="Yoshinaga Y."/>
            <person name="Martin F.M."/>
            <person name="Grigoriev I.V."/>
            <person name="Hibbett D.S."/>
        </authorList>
    </citation>
    <scope>NUCLEOTIDE SEQUENCE [LARGE SCALE GENOMIC DNA]</scope>
    <source>
        <strain evidence="11 12">HHB12733</strain>
    </source>
</reference>
<dbReference type="GO" id="GO:0005634">
    <property type="term" value="C:nucleus"/>
    <property type="evidence" value="ECO:0007669"/>
    <property type="project" value="UniProtKB-SubCell"/>
</dbReference>
<keyword evidence="9" id="KW-0539">Nucleus</keyword>
<keyword evidence="7 9" id="KW-0630">Potassium</keyword>
<feature type="active site" description="Proton acceptor" evidence="9">
    <location>
        <position position="268"/>
    </location>
</feature>
<dbReference type="InterPro" id="IPR029056">
    <property type="entry name" value="Ribokinase-like"/>
</dbReference>
<dbReference type="EC" id="2.7.1.15" evidence="9"/>
<dbReference type="GO" id="GO:0046872">
    <property type="term" value="F:metal ion binding"/>
    <property type="evidence" value="ECO:0007669"/>
    <property type="project" value="UniProtKB-KW"/>
</dbReference>
<dbReference type="EMBL" id="KV423942">
    <property type="protein sequence ID" value="KZT59291.1"/>
    <property type="molecule type" value="Genomic_DNA"/>
</dbReference>
<evidence type="ECO:0000259" key="10">
    <source>
        <dbReference type="Pfam" id="PF00294"/>
    </source>
</evidence>
<feature type="binding site" evidence="9">
    <location>
        <position position="262"/>
    </location>
    <ligand>
        <name>K(+)</name>
        <dbReference type="ChEBI" id="CHEBI:29103"/>
    </ligand>
</feature>
<accession>A0A165HH10</accession>